<dbReference type="OrthoDB" id="9785015at2"/>
<dbReference type="HOGENOM" id="CLU_055936_1_0_6"/>
<dbReference type="GO" id="GO:0015689">
    <property type="term" value="P:molybdate ion transport"/>
    <property type="evidence" value="ECO:0007669"/>
    <property type="project" value="TreeGrafter"/>
</dbReference>
<dbReference type="EMBL" id="CP006569">
    <property type="protein sequence ID" value="AHF78547.1"/>
    <property type="molecule type" value="Genomic_DNA"/>
</dbReference>
<accession>W0I1B1</accession>
<keyword evidence="4" id="KW-1185">Reference proteome</keyword>
<dbReference type="PANTHER" id="PTHR30632">
    <property type="entry name" value="MOLYBDATE-BINDING PERIPLASMIC PROTEIN"/>
    <property type="match status" value="1"/>
</dbReference>
<reference evidence="3 4" key="1">
    <citation type="journal article" date="2014" name="Genome Biol. Evol.">
        <title>Genome degeneration and adaptation in a nascent stage of symbiosis.</title>
        <authorList>
            <person name="Oakeson K.F."/>
            <person name="Gil R."/>
            <person name="Clayton A.L."/>
            <person name="Dunn D.M."/>
            <person name="von Niederhausern A.C."/>
            <person name="Hamil C."/>
            <person name="Aoyagi A."/>
            <person name="Duval B."/>
            <person name="Baca A."/>
            <person name="Silva F.J."/>
            <person name="Vallier A."/>
            <person name="Jackson D.G."/>
            <person name="Latorre A."/>
            <person name="Weiss R.B."/>
            <person name="Heddi A."/>
            <person name="Moya A."/>
            <person name="Dale C."/>
        </authorList>
    </citation>
    <scope>NUCLEOTIDE SEQUENCE [LARGE SCALE GENOMIC DNA]</scope>
    <source>
        <strain evidence="3 4">HS1</strain>
    </source>
</reference>
<keyword evidence="2" id="KW-0732">Signal</keyword>
<feature type="chain" id="PRO_5004789916" evidence="2">
    <location>
        <begin position="25"/>
        <end position="310"/>
    </location>
</feature>
<evidence type="ECO:0000313" key="4">
    <source>
        <dbReference type="Proteomes" id="UP000019028"/>
    </source>
</evidence>
<proteinExistence type="inferred from homology"/>
<dbReference type="GO" id="GO:0030973">
    <property type="term" value="F:molybdate ion binding"/>
    <property type="evidence" value="ECO:0007669"/>
    <property type="project" value="TreeGrafter"/>
</dbReference>
<comment type="similarity">
    <text evidence="1">Belongs to the bacterial solute-binding protein 1 family. WtpA subfamily.</text>
</comment>
<sequence length="310" mass="33435">MKRHLFKTVLAGTLGIFLALQAQAANEIRVTYAGSMGVVMDKHLGPAFAEKEHLTYQGQGQGAYGMARLLASKKVVADVFVSITPGPMDILKQAGLIDSAVPVASTRMVIAYNPKGKFAPALAAAKEGKADAQPWWKVLQSPGLRFGRTDPVSDPQGQNIVFTLLLAENFYHQPGLAHRILGDVQNPQQVFAEGGLLTRLEAGQVDAASGYESATISAKLPYITLPDEINLSNPDMNEQWYSKVSFPVRDAAGKEKVLHTQPLVFYAAVLKNAPDAQAGRRFISFMQSVAGQQLLKDNGYGQPKGGVLYP</sequence>
<gene>
    <name evidence="3" type="primary">modA</name>
    <name evidence="3" type="ORF">Sant_3565</name>
</gene>
<evidence type="ECO:0000256" key="2">
    <source>
        <dbReference type="SAM" id="SignalP"/>
    </source>
</evidence>
<dbReference type="Gene3D" id="3.40.190.10">
    <property type="entry name" value="Periplasmic binding protein-like II"/>
    <property type="match status" value="2"/>
</dbReference>
<feature type="signal peptide" evidence="2">
    <location>
        <begin position="1"/>
        <end position="24"/>
    </location>
</feature>
<organism evidence="3 4">
    <name type="scientific">Sodalis praecaptivus</name>
    <dbReference type="NCBI Taxonomy" id="1239307"/>
    <lineage>
        <taxon>Bacteria</taxon>
        <taxon>Pseudomonadati</taxon>
        <taxon>Pseudomonadota</taxon>
        <taxon>Gammaproteobacteria</taxon>
        <taxon>Enterobacterales</taxon>
        <taxon>Bruguierivoracaceae</taxon>
        <taxon>Sodalis</taxon>
    </lineage>
</organism>
<dbReference type="RefSeq" id="WP_025423670.1">
    <property type="nucleotide sequence ID" value="NZ_CP006569.1"/>
</dbReference>
<dbReference type="PANTHER" id="PTHR30632:SF16">
    <property type="entry name" value="MOLYBDATE_TUNGSTATE-BINDING PROTEIN WTPA"/>
    <property type="match status" value="1"/>
</dbReference>
<dbReference type="AlphaFoldDB" id="W0I1B1"/>
<dbReference type="KEGG" id="sod:Sant_3565"/>
<dbReference type="InterPro" id="IPR050682">
    <property type="entry name" value="ModA/WtpA"/>
</dbReference>
<dbReference type="PATRIC" id="fig|1239307.3.peg.3932"/>
<dbReference type="Proteomes" id="UP000019028">
    <property type="component" value="Chromosome"/>
</dbReference>
<dbReference type="SUPFAM" id="SSF53850">
    <property type="entry name" value="Periplasmic binding protein-like II"/>
    <property type="match status" value="1"/>
</dbReference>
<dbReference type="CDD" id="cd13540">
    <property type="entry name" value="PBP2_ModA_WtpA"/>
    <property type="match status" value="1"/>
</dbReference>
<name>W0I1B1_9GAMM</name>
<evidence type="ECO:0000256" key="1">
    <source>
        <dbReference type="ARBA" id="ARBA00009438"/>
    </source>
</evidence>
<dbReference type="Pfam" id="PF13531">
    <property type="entry name" value="SBP_bac_11"/>
    <property type="match status" value="1"/>
</dbReference>
<evidence type="ECO:0000313" key="3">
    <source>
        <dbReference type="EMBL" id="AHF78547.1"/>
    </source>
</evidence>
<protein>
    <submittedName>
        <fullName evidence="3">Putative extracellular solute-binding protein</fullName>
    </submittedName>
</protein>